<dbReference type="InterPro" id="IPR026015">
    <property type="entry name" value="ATP_synth_OSCP/delta_N_sf"/>
</dbReference>
<sequence>MAELTTLARPYAKAAFEYAAANGELDNWSKMLGVAAAVTGEEPVVKLLGSPSLTTAQQQQSFVEVCGDALSEQAQAFIAVLAENKRLVLLPEITALFDGLKAEQQKSVDVEVTSAFELDSATTEKLAKALTSTLNREVSVSTAVDNSLIGGVVVRAGDTVIDDSIRGKLSKLAKAMNS</sequence>
<evidence type="ECO:0000256" key="2">
    <source>
        <dbReference type="ARBA" id="ARBA00022448"/>
    </source>
</evidence>
<dbReference type="PROSITE" id="PS00389">
    <property type="entry name" value="ATPASE_DELTA"/>
    <property type="match status" value="1"/>
</dbReference>
<comment type="similarity">
    <text evidence="8">Belongs to the ATPase delta chain family.</text>
</comment>
<protein>
    <recommendedName>
        <fullName evidence="8">ATP synthase subunit delta</fullName>
    </recommendedName>
    <alternativeName>
        <fullName evidence="8">ATP synthase F(1) sector subunit delta</fullName>
    </alternativeName>
    <alternativeName>
        <fullName evidence="8">F-type ATPase subunit delta</fullName>
        <shortName evidence="8">F-ATPase subunit delta</shortName>
    </alternativeName>
</protein>
<dbReference type="HAMAP" id="MF_01416">
    <property type="entry name" value="ATP_synth_delta_bact"/>
    <property type="match status" value="1"/>
</dbReference>
<keyword evidence="3 8" id="KW-0375">Hydrogen ion transport</keyword>
<evidence type="ECO:0000256" key="8">
    <source>
        <dbReference type="HAMAP-Rule" id="MF_01416"/>
    </source>
</evidence>
<keyword evidence="5 8" id="KW-0472">Membrane</keyword>
<dbReference type="EMBL" id="CAKLPX010000004">
    <property type="protein sequence ID" value="CAH0993034.1"/>
    <property type="molecule type" value="Genomic_DNA"/>
</dbReference>
<comment type="function">
    <text evidence="8">F(1)F(0) ATP synthase produces ATP from ADP in the presence of a proton or sodium gradient. F-type ATPases consist of two structural domains, F(1) containing the extramembraneous catalytic core and F(0) containing the membrane proton channel, linked together by a central stalk and a peripheral stalk. During catalysis, ATP synthesis in the catalytic domain of F(1) is coupled via a rotary mechanism of the central stalk subunits to proton translocation.</text>
</comment>
<keyword evidence="6 8" id="KW-0139">CF(1)</keyword>
<name>A0ABN8ELP2_9GAMM</name>
<keyword evidence="10" id="KW-1185">Reference proteome</keyword>
<dbReference type="SUPFAM" id="SSF47928">
    <property type="entry name" value="N-terminal domain of the delta subunit of the F1F0-ATP synthase"/>
    <property type="match status" value="1"/>
</dbReference>
<keyword evidence="2 8" id="KW-0813">Transport</keyword>
<comment type="function">
    <text evidence="8">This protein is part of the stalk that links CF(0) to CF(1). It either transmits conformational changes from CF(0) to CF(1) or is implicated in proton conduction.</text>
</comment>
<reference evidence="9" key="1">
    <citation type="submission" date="2021-12" db="EMBL/GenBank/DDBJ databases">
        <authorList>
            <person name="Rodrigo-Torres L."/>
            <person name="Arahal R. D."/>
            <person name="Lucena T."/>
        </authorList>
    </citation>
    <scope>NUCLEOTIDE SEQUENCE</scope>
    <source>
        <strain evidence="9">CECT 8267</strain>
    </source>
</reference>
<dbReference type="InterPro" id="IPR000711">
    <property type="entry name" value="ATPase_OSCP/dsu"/>
</dbReference>
<evidence type="ECO:0000256" key="3">
    <source>
        <dbReference type="ARBA" id="ARBA00022781"/>
    </source>
</evidence>
<dbReference type="Gene3D" id="1.10.520.20">
    <property type="entry name" value="N-terminal domain of the delta subunit of the F1F0-ATP synthase"/>
    <property type="match status" value="1"/>
</dbReference>
<proteinExistence type="inferred from homology"/>
<dbReference type="PRINTS" id="PR00125">
    <property type="entry name" value="ATPASEDELTA"/>
</dbReference>
<keyword evidence="4 8" id="KW-0406">Ion transport</keyword>
<evidence type="ECO:0000256" key="4">
    <source>
        <dbReference type="ARBA" id="ARBA00023065"/>
    </source>
</evidence>
<dbReference type="PANTHER" id="PTHR11910">
    <property type="entry name" value="ATP SYNTHASE DELTA CHAIN"/>
    <property type="match status" value="1"/>
</dbReference>
<dbReference type="Proteomes" id="UP000838100">
    <property type="component" value="Unassembled WGS sequence"/>
</dbReference>
<evidence type="ECO:0000256" key="6">
    <source>
        <dbReference type="ARBA" id="ARBA00023196"/>
    </source>
</evidence>
<comment type="subcellular location">
    <subcellularLocation>
        <location evidence="8">Cell membrane</location>
        <topology evidence="8">Peripheral membrane protein</topology>
    </subcellularLocation>
    <subcellularLocation>
        <location evidence="1">Membrane</location>
    </subcellularLocation>
</comment>
<dbReference type="InterPro" id="IPR020781">
    <property type="entry name" value="ATPase_OSCP/d_CS"/>
</dbReference>
<evidence type="ECO:0000256" key="1">
    <source>
        <dbReference type="ARBA" id="ARBA00004370"/>
    </source>
</evidence>
<evidence type="ECO:0000313" key="10">
    <source>
        <dbReference type="Proteomes" id="UP000838100"/>
    </source>
</evidence>
<organism evidence="9 10">
    <name type="scientific">Sinobacterium norvegicum</name>
    <dbReference type="NCBI Taxonomy" id="1641715"/>
    <lineage>
        <taxon>Bacteria</taxon>
        <taxon>Pseudomonadati</taxon>
        <taxon>Pseudomonadota</taxon>
        <taxon>Gammaproteobacteria</taxon>
        <taxon>Cellvibrionales</taxon>
        <taxon>Spongiibacteraceae</taxon>
        <taxon>Sinobacterium</taxon>
    </lineage>
</organism>
<comment type="caution">
    <text evidence="9">The sequence shown here is derived from an EMBL/GenBank/DDBJ whole genome shotgun (WGS) entry which is preliminary data.</text>
</comment>
<evidence type="ECO:0000313" key="9">
    <source>
        <dbReference type="EMBL" id="CAH0993034.1"/>
    </source>
</evidence>
<keyword evidence="8" id="KW-1003">Cell membrane</keyword>
<accession>A0ABN8ELP2</accession>
<keyword evidence="7 8" id="KW-0066">ATP synthesis</keyword>
<dbReference type="Pfam" id="PF00213">
    <property type="entry name" value="OSCP"/>
    <property type="match status" value="1"/>
</dbReference>
<dbReference type="NCBIfam" id="TIGR01145">
    <property type="entry name" value="ATP_synt_delta"/>
    <property type="match status" value="1"/>
</dbReference>
<evidence type="ECO:0000256" key="7">
    <source>
        <dbReference type="ARBA" id="ARBA00023310"/>
    </source>
</evidence>
<dbReference type="RefSeq" id="WP_237445717.1">
    <property type="nucleotide sequence ID" value="NZ_CAKLPX010000004.1"/>
</dbReference>
<evidence type="ECO:0000256" key="5">
    <source>
        <dbReference type="ARBA" id="ARBA00023136"/>
    </source>
</evidence>
<dbReference type="NCBIfam" id="NF004402">
    <property type="entry name" value="PRK05758.2-2"/>
    <property type="match status" value="1"/>
</dbReference>
<gene>
    <name evidence="9" type="primary">atpH_2</name>
    <name evidence="8" type="synonym">atpH</name>
    <name evidence="9" type="ORF">SIN8267_03173</name>
</gene>